<evidence type="ECO:0000313" key="1">
    <source>
        <dbReference type="EMBL" id="JAD97155.1"/>
    </source>
</evidence>
<sequence length="23" mass="2890">MRYITDRPWLSKYDMKLSLELKC</sequence>
<name>A0A0A9EH46_ARUDO</name>
<reference evidence="1" key="2">
    <citation type="journal article" date="2015" name="Data Brief">
        <title>Shoot transcriptome of the giant reed, Arundo donax.</title>
        <authorList>
            <person name="Barrero R.A."/>
            <person name="Guerrero F.D."/>
            <person name="Moolhuijzen P."/>
            <person name="Goolsby J.A."/>
            <person name="Tidwell J."/>
            <person name="Bellgard S.E."/>
            <person name="Bellgard M.I."/>
        </authorList>
    </citation>
    <scope>NUCLEOTIDE SEQUENCE</scope>
    <source>
        <tissue evidence="1">Shoot tissue taken approximately 20 cm above the soil surface</tissue>
    </source>
</reference>
<dbReference type="AlphaFoldDB" id="A0A0A9EH46"/>
<organism evidence="1">
    <name type="scientific">Arundo donax</name>
    <name type="common">Giant reed</name>
    <name type="synonym">Donax arundinaceus</name>
    <dbReference type="NCBI Taxonomy" id="35708"/>
    <lineage>
        <taxon>Eukaryota</taxon>
        <taxon>Viridiplantae</taxon>
        <taxon>Streptophyta</taxon>
        <taxon>Embryophyta</taxon>
        <taxon>Tracheophyta</taxon>
        <taxon>Spermatophyta</taxon>
        <taxon>Magnoliopsida</taxon>
        <taxon>Liliopsida</taxon>
        <taxon>Poales</taxon>
        <taxon>Poaceae</taxon>
        <taxon>PACMAD clade</taxon>
        <taxon>Arundinoideae</taxon>
        <taxon>Arundineae</taxon>
        <taxon>Arundo</taxon>
    </lineage>
</organism>
<dbReference type="EMBL" id="GBRH01200740">
    <property type="protein sequence ID" value="JAD97155.1"/>
    <property type="molecule type" value="Transcribed_RNA"/>
</dbReference>
<protein>
    <submittedName>
        <fullName evidence="1">Uncharacterized protein</fullName>
    </submittedName>
</protein>
<reference evidence="1" key="1">
    <citation type="submission" date="2014-09" db="EMBL/GenBank/DDBJ databases">
        <authorList>
            <person name="Magalhaes I.L.F."/>
            <person name="Oliveira U."/>
            <person name="Santos F.R."/>
            <person name="Vidigal T.H.D.A."/>
            <person name="Brescovit A.D."/>
            <person name="Santos A.J."/>
        </authorList>
    </citation>
    <scope>NUCLEOTIDE SEQUENCE</scope>
    <source>
        <tissue evidence="1">Shoot tissue taken approximately 20 cm above the soil surface</tissue>
    </source>
</reference>
<proteinExistence type="predicted"/>
<accession>A0A0A9EH46</accession>